<evidence type="ECO:0000256" key="7">
    <source>
        <dbReference type="ARBA" id="ARBA00023150"/>
    </source>
</evidence>
<keyword evidence="10" id="KW-0548">Nucleotidyltransferase</keyword>
<dbReference type="AlphaFoldDB" id="A0A553E8W5"/>
<evidence type="ECO:0000313" key="10">
    <source>
        <dbReference type="EMBL" id="TRX41518.1"/>
    </source>
</evidence>
<keyword evidence="7 8" id="KW-0501">Molybdenum cofactor biosynthesis</keyword>
<sequence length="190" mass="21278">MKENNMITGIILAGGKSQRMGVDKGLLLLRDKTFVAHICAALQPIVGDNIVIVSSNPAYDTLGYTRIEDLISNKGPVSGLYSALKFSKTKINFVLSVDVPLVTTELLQWILSKHEDSYMVTQVQVHNKTSPLVAVYDRSMRIVFGEHLAGNQLKLREVIEDVSHQTIEVPEKWAIQVQNINTQEEYKNIQ</sequence>
<dbReference type="InterPro" id="IPR013482">
    <property type="entry name" value="Molybde_CF_guanTrfase"/>
</dbReference>
<keyword evidence="1 8" id="KW-0963">Cytoplasm</keyword>
<accession>A0A553E8W5</accession>
<feature type="binding site" evidence="8">
    <location>
        <begin position="12"/>
        <end position="14"/>
    </location>
    <ligand>
        <name>GTP</name>
        <dbReference type="ChEBI" id="CHEBI:37565"/>
    </ligand>
</feature>
<dbReference type="Pfam" id="PF12804">
    <property type="entry name" value="NTP_transf_3"/>
    <property type="match status" value="1"/>
</dbReference>
<comment type="cofactor">
    <cofactor evidence="8">
        <name>Mg(2+)</name>
        <dbReference type="ChEBI" id="CHEBI:18420"/>
    </cofactor>
</comment>
<dbReference type="EC" id="2.7.7.77" evidence="8"/>
<evidence type="ECO:0000259" key="9">
    <source>
        <dbReference type="Pfam" id="PF12804"/>
    </source>
</evidence>
<comment type="subcellular location">
    <subcellularLocation>
        <location evidence="8">Cytoplasm</location>
    </subcellularLocation>
</comment>
<evidence type="ECO:0000256" key="3">
    <source>
        <dbReference type="ARBA" id="ARBA00022723"/>
    </source>
</evidence>
<keyword evidence="11" id="KW-1185">Reference proteome</keyword>
<name>A0A553E8W5_9FLAO</name>
<dbReference type="RefSeq" id="WP_144255704.1">
    <property type="nucleotide sequence ID" value="NZ_VJZT01000003.1"/>
</dbReference>
<keyword evidence="5 8" id="KW-0460">Magnesium</keyword>
<dbReference type="GO" id="GO:0005525">
    <property type="term" value="F:GTP binding"/>
    <property type="evidence" value="ECO:0007669"/>
    <property type="project" value="UniProtKB-UniRule"/>
</dbReference>
<comment type="caution">
    <text evidence="8">Lacks conserved residue(s) required for the propagation of feature annotation.</text>
</comment>
<evidence type="ECO:0000256" key="1">
    <source>
        <dbReference type="ARBA" id="ARBA00022490"/>
    </source>
</evidence>
<dbReference type="InterPro" id="IPR025877">
    <property type="entry name" value="MobA-like_NTP_Trfase"/>
</dbReference>
<dbReference type="EMBL" id="VJZT01000003">
    <property type="protein sequence ID" value="TRX41518.1"/>
    <property type="molecule type" value="Genomic_DNA"/>
</dbReference>
<dbReference type="SUPFAM" id="SSF53448">
    <property type="entry name" value="Nucleotide-diphospho-sugar transferases"/>
    <property type="match status" value="1"/>
</dbReference>
<evidence type="ECO:0000256" key="5">
    <source>
        <dbReference type="ARBA" id="ARBA00022842"/>
    </source>
</evidence>
<evidence type="ECO:0000256" key="4">
    <source>
        <dbReference type="ARBA" id="ARBA00022741"/>
    </source>
</evidence>
<feature type="binding site" evidence="8">
    <location>
        <position position="98"/>
    </location>
    <ligand>
        <name>Mg(2+)</name>
        <dbReference type="ChEBI" id="CHEBI:18420"/>
    </ligand>
</feature>
<comment type="domain">
    <text evidence="8">The N-terminal domain determines nucleotide recognition and specific binding, while the C-terminal domain determines the specific binding to the target protein.</text>
</comment>
<dbReference type="GO" id="GO:0061603">
    <property type="term" value="F:molybdenum cofactor guanylyltransferase activity"/>
    <property type="evidence" value="ECO:0007669"/>
    <property type="project" value="UniProtKB-EC"/>
</dbReference>
<organism evidence="10 11">
    <name type="scientific">Flavobacterium restrictum</name>
    <dbReference type="NCBI Taxonomy" id="2594428"/>
    <lineage>
        <taxon>Bacteria</taxon>
        <taxon>Pseudomonadati</taxon>
        <taxon>Bacteroidota</taxon>
        <taxon>Flavobacteriia</taxon>
        <taxon>Flavobacteriales</taxon>
        <taxon>Flavobacteriaceae</taxon>
        <taxon>Flavobacterium</taxon>
    </lineage>
</organism>
<dbReference type="HAMAP" id="MF_00316">
    <property type="entry name" value="MobA"/>
    <property type="match status" value="1"/>
</dbReference>
<dbReference type="Proteomes" id="UP000316371">
    <property type="component" value="Unassembled WGS sequence"/>
</dbReference>
<dbReference type="InterPro" id="IPR029044">
    <property type="entry name" value="Nucleotide-diphossugar_trans"/>
</dbReference>
<dbReference type="GO" id="GO:0046872">
    <property type="term" value="F:metal ion binding"/>
    <property type="evidence" value="ECO:0007669"/>
    <property type="project" value="UniProtKB-KW"/>
</dbReference>
<feature type="binding site" evidence="8">
    <location>
        <position position="98"/>
    </location>
    <ligand>
        <name>GTP</name>
        <dbReference type="ChEBI" id="CHEBI:37565"/>
    </ligand>
</feature>
<keyword evidence="4 8" id="KW-0547">Nucleotide-binding</keyword>
<proteinExistence type="inferred from homology"/>
<dbReference type="PANTHER" id="PTHR19136:SF81">
    <property type="entry name" value="MOLYBDENUM COFACTOR GUANYLYLTRANSFERASE"/>
    <property type="match status" value="1"/>
</dbReference>
<dbReference type="Gene3D" id="3.90.550.10">
    <property type="entry name" value="Spore Coat Polysaccharide Biosynthesis Protein SpsA, Chain A"/>
    <property type="match status" value="1"/>
</dbReference>
<keyword evidence="6 8" id="KW-0342">GTP-binding</keyword>
<reference evidence="10 11" key="1">
    <citation type="submission" date="2019-07" db="EMBL/GenBank/DDBJ databases">
        <title>Novel species of Flavobacterium.</title>
        <authorList>
            <person name="Liu Q."/>
            <person name="Xin Y.-H."/>
        </authorList>
    </citation>
    <scope>NUCLEOTIDE SEQUENCE [LARGE SCALE GENOMIC DNA]</scope>
    <source>
        <strain evidence="10 11">LB1R34</strain>
    </source>
</reference>
<evidence type="ECO:0000256" key="2">
    <source>
        <dbReference type="ARBA" id="ARBA00022679"/>
    </source>
</evidence>
<dbReference type="CDD" id="cd02503">
    <property type="entry name" value="MobA"/>
    <property type="match status" value="1"/>
</dbReference>
<evidence type="ECO:0000313" key="11">
    <source>
        <dbReference type="Proteomes" id="UP000316371"/>
    </source>
</evidence>
<gene>
    <name evidence="8" type="primary">mobA</name>
    <name evidence="10" type="ORF">FNW21_05325</name>
</gene>
<keyword evidence="3 8" id="KW-0479">Metal-binding</keyword>
<evidence type="ECO:0000256" key="6">
    <source>
        <dbReference type="ARBA" id="ARBA00023134"/>
    </source>
</evidence>
<comment type="similarity">
    <text evidence="8">Belongs to the MobA family.</text>
</comment>
<dbReference type="GO" id="GO:0005737">
    <property type="term" value="C:cytoplasm"/>
    <property type="evidence" value="ECO:0007669"/>
    <property type="project" value="UniProtKB-SubCell"/>
</dbReference>
<dbReference type="OrthoDB" id="9788394at2"/>
<dbReference type="GO" id="GO:0006777">
    <property type="term" value="P:Mo-molybdopterin cofactor biosynthetic process"/>
    <property type="evidence" value="ECO:0007669"/>
    <property type="project" value="UniProtKB-KW"/>
</dbReference>
<comment type="caution">
    <text evidence="10">The sequence shown here is derived from an EMBL/GenBank/DDBJ whole genome shotgun (WGS) entry which is preliminary data.</text>
</comment>
<feature type="domain" description="MobA-like NTP transferase" evidence="9">
    <location>
        <begin position="9"/>
        <end position="160"/>
    </location>
</feature>
<feature type="binding site" evidence="8">
    <location>
        <position position="69"/>
    </location>
    <ligand>
        <name>GTP</name>
        <dbReference type="ChEBI" id="CHEBI:37565"/>
    </ligand>
</feature>
<protein>
    <recommendedName>
        <fullName evidence="8">Probable molybdenum cofactor guanylyltransferase</fullName>
        <shortName evidence="8">MoCo guanylyltransferase</shortName>
        <ecNumber evidence="8">2.7.7.77</ecNumber>
    </recommendedName>
    <alternativeName>
        <fullName evidence="8">GTP:molybdopterin guanylyltransferase</fullName>
    </alternativeName>
    <alternativeName>
        <fullName evidence="8">Mo-MPT guanylyltransferase</fullName>
    </alternativeName>
    <alternativeName>
        <fullName evidence="8">Molybdopterin guanylyltransferase</fullName>
    </alternativeName>
    <alternativeName>
        <fullName evidence="8">Molybdopterin-guanine dinucleotide synthase</fullName>
        <shortName evidence="8">MGD synthase</shortName>
    </alternativeName>
</protein>
<dbReference type="PANTHER" id="PTHR19136">
    <property type="entry name" value="MOLYBDENUM COFACTOR GUANYLYLTRANSFERASE"/>
    <property type="match status" value="1"/>
</dbReference>
<evidence type="ECO:0000256" key="8">
    <source>
        <dbReference type="HAMAP-Rule" id="MF_00316"/>
    </source>
</evidence>
<comment type="catalytic activity">
    <reaction evidence="8">
        <text>Mo-molybdopterin + GTP + H(+) = Mo-molybdopterin guanine dinucleotide + diphosphate</text>
        <dbReference type="Rhea" id="RHEA:34243"/>
        <dbReference type="ChEBI" id="CHEBI:15378"/>
        <dbReference type="ChEBI" id="CHEBI:33019"/>
        <dbReference type="ChEBI" id="CHEBI:37565"/>
        <dbReference type="ChEBI" id="CHEBI:71302"/>
        <dbReference type="ChEBI" id="CHEBI:71310"/>
        <dbReference type="EC" id="2.7.7.77"/>
    </reaction>
</comment>
<keyword evidence="2 8" id="KW-0808">Transferase</keyword>
<feature type="binding site" evidence="8">
    <location>
        <position position="24"/>
    </location>
    <ligand>
        <name>GTP</name>
        <dbReference type="ChEBI" id="CHEBI:37565"/>
    </ligand>
</feature>
<comment type="function">
    <text evidence="8">Transfers a GMP moiety from GTP to Mo-molybdopterin (Mo-MPT) cofactor (Moco or molybdenum cofactor) to form Mo-molybdopterin guanine dinucleotide (Mo-MGD) cofactor.</text>
</comment>